<dbReference type="PROSITE" id="PS51354">
    <property type="entry name" value="GLUTAREDOXIN_2"/>
    <property type="match status" value="1"/>
</dbReference>
<dbReference type="CDD" id="cd02976">
    <property type="entry name" value="NrdH"/>
    <property type="match status" value="1"/>
</dbReference>
<dbReference type="Proteomes" id="UP000198897">
    <property type="component" value="Unassembled WGS sequence"/>
</dbReference>
<name>A0A1I2NYC0_9BACI</name>
<gene>
    <name evidence="2" type="ORF">SAMN05216353_12140</name>
</gene>
<dbReference type="InterPro" id="IPR036249">
    <property type="entry name" value="Thioredoxin-like_sf"/>
</dbReference>
<dbReference type="Pfam" id="PF00462">
    <property type="entry name" value="Glutaredoxin"/>
    <property type="match status" value="1"/>
</dbReference>
<organism evidence="2 3">
    <name type="scientific">Halobacillus alkaliphilus</name>
    <dbReference type="NCBI Taxonomy" id="396056"/>
    <lineage>
        <taxon>Bacteria</taxon>
        <taxon>Bacillati</taxon>
        <taxon>Bacillota</taxon>
        <taxon>Bacilli</taxon>
        <taxon>Bacillales</taxon>
        <taxon>Bacillaceae</taxon>
        <taxon>Halobacillus</taxon>
    </lineage>
</organism>
<dbReference type="AlphaFoldDB" id="A0A1I2NYC0"/>
<evidence type="ECO:0000313" key="3">
    <source>
        <dbReference type="Proteomes" id="UP000198897"/>
    </source>
</evidence>
<dbReference type="RefSeq" id="WP_089752266.1">
    <property type="nucleotide sequence ID" value="NZ_FOOG01000021.1"/>
</dbReference>
<accession>A0A1I2NYC0</accession>
<sequence>MSDQKVVVYTSRNCAKCDQVVAKLSEWEIDYEERNVSTNRDHFKELQNMKIYGTPATFVNQEKILGFQERKLKRALGIQSAERFVDSDMMNFS</sequence>
<dbReference type="OrthoDB" id="9795531at2"/>
<dbReference type="SUPFAM" id="SSF52833">
    <property type="entry name" value="Thioredoxin-like"/>
    <property type="match status" value="1"/>
</dbReference>
<dbReference type="EMBL" id="FOOG01000021">
    <property type="protein sequence ID" value="SFG06261.1"/>
    <property type="molecule type" value="Genomic_DNA"/>
</dbReference>
<feature type="domain" description="Glutaredoxin" evidence="1">
    <location>
        <begin position="6"/>
        <end position="62"/>
    </location>
</feature>
<keyword evidence="3" id="KW-1185">Reference proteome</keyword>
<evidence type="ECO:0000313" key="2">
    <source>
        <dbReference type="EMBL" id="SFG06261.1"/>
    </source>
</evidence>
<protein>
    <submittedName>
        <fullName evidence="2">Glutaredoxin-like protein NrdH</fullName>
    </submittedName>
</protein>
<evidence type="ECO:0000259" key="1">
    <source>
        <dbReference type="Pfam" id="PF00462"/>
    </source>
</evidence>
<proteinExistence type="predicted"/>
<dbReference type="InterPro" id="IPR002109">
    <property type="entry name" value="Glutaredoxin"/>
</dbReference>
<dbReference type="Gene3D" id="3.40.30.10">
    <property type="entry name" value="Glutaredoxin"/>
    <property type="match status" value="1"/>
</dbReference>
<reference evidence="3" key="1">
    <citation type="submission" date="2016-10" db="EMBL/GenBank/DDBJ databases">
        <authorList>
            <person name="Varghese N."/>
            <person name="Submissions S."/>
        </authorList>
    </citation>
    <scope>NUCLEOTIDE SEQUENCE [LARGE SCALE GENOMIC DNA]</scope>
    <source>
        <strain evidence="3">FP5</strain>
    </source>
</reference>